<reference evidence="2" key="1">
    <citation type="submission" date="2022-04" db="EMBL/GenBank/DDBJ databases">
        <title>Complete genome sequences of Ezakiella coagulans and Fenollaria massiliensis.</title>
        <authorList>
            <person name="France M.T."/>
            <person name="Clifford J."/>
            <person name="Narina S."/>
            <person name="Rutt L."/>
            <person name="Ravel J."/>
        </authorList>
    </citation>
    <scope>NUCLEOTIDE SEQUENCE</scope>
    <source>
        <strain evidence="2">C0061C2</strain>
    </source>
</reference>
<dbReference type="PROSITE" id="PS51411">
    <property type="entry name" value="PSP1_C"/>
    <property type="match status" value="1"/>
</dbReference>
<dbReference type="PANTHER" id="PTHR43830">
    <property type="entry name" value="PROTEIN PSP1"/>
    <property type="match status" value="1"/>
</dbReference>
<protein>
    <submittedName>
        <fullName evidence="2">Stage 0 sporulation family protein</fullName>
    </submittedName>
</protein>
<organism evidence="2 3">
    <name type="scientific">Fenollaria massiliensis</name>
    <dbReference type="NCBI Taxonomy" id="938288"/>
    <lineage>
        <taxon>Bacteria</taxon>
        <taxon>Bacillati</taxon>
        <taxon>Bacillota</taxon>
        <taxon>Clostridia</taxon>
        <taxon>Eubacteriales</taxon>
        <taxon>Fenollaria</taxon>
    </lineage>
</organism>
<gene>
    <name evidence="2" type="ORF">M1R53_06195</name>
</gene>
<evidence type="ECO:0000313" key="3">
    <source>
        <dbReference type="Proteomes" id="UP000831151"/>
    </source>
</evidence>
<keyword evidence="3" id="KW-1185">Reference proteome</keyword>
<dbReference type="InterPro" id="IPR047767">
    <property type="entry name" value="PSP1-like"/>
</dbReference>
<feature type="domain" description="PSP1 C-terminal" evidence="1">
    <location>
        <begin position="62"/>
        <end position="147"/>
    </location>
</feature>
<dbReference type="KEGG" id="fms:M1R53_06195"/>
<name>A0A9E7IUY4_9FIRM</name>
<dbReference type="Pfam" id="PF04468">
    <property type="entry name" value="PSP1"/>
    <property type="match status" value="1"/>
</dbReference>
<evidence type="ECO:0000313" key="2">
    <source>
        <dbReference type="EMBL" id="UQK58824.1"/>
    </source>
</evidence>
<evidence type="ECO:0000259" key="1">
    <source>
        <dbReference type="PROSITE" id="PS51411"/>
    </source>
</evidence>
<dbReference type="Proteomes" id="UP000831151">
    <property type="component" value="Chromosome"/>
</dbReference>
<accession>A0A9E7IUY4</accession>
<proteinExistence type="predicted"/>
<sequence>MNKKIIGVRFKPIGKIFYFDPMGQEFTTDDKVVVETVRGLELGDVVVANKEINLDDFGIPLKPIIRKATEEDIAQKRDNDIRKAEAREIFIQKNEEYGLGMNLLDIDFTLDLNKVIFFFTAEGRVDFRELVKDLARIFRMRIELRQVGVRDEAKCIPSVGKCGRKTCCSSFLGEFSPISINLAKNQDLTLNGSKLSGLCGRLMCCLNYEADQYNELVDKMPKIGAIIITEQGKGVVIDRFILKQSLKVELKEGENLGKVILTFADEVKDTGKIDRNYVQESYTDDDQEDIKNIEGD</sequence>
<dbReference type="PANTHER" id="PTHR43830:SF3">
    <property type="entry name" value="PROTEIN PSP1"/>
    <property type="match status" value="1"/>
</dbReference>
<dbReference type="AlphaFoldDB" id="A0A9E7IUY4"/>
<dbReference type="GO" id="GO:0005737">
    <property type="term" value="C:cytoplasm"/>
    <property type="evidence" value="ECO:0007669"/>
    <property type="project" value="TreeGrafter"/>
</dbReference>
<dbReference type="NCBIfam" id="NF041131">
    <property type="entry name" value="RicT_YaaT_fam"/>
    <property type="match status" value="1"/>
</dbReference>
<dbReference type="RefSeq" id="WP_249242379.1">
    <property type="nucleotide sequence ID" value="NZ_CP096649.1"/>
</dbReference>
<dbReference type="EMBL" id="CP096649">
    <property type="protein sequence ID" value="UQK58824.1"/>
    <property type="molecule type" value="Genomic_DNA"/>
</dbReference>
<dbReference type="InterPro" id="IPR007557">
    <property type="entry name" value="PSP1_C"/>
</dbReference>